<protein>
    <submittedName>
        <fullName evidence="2">DHC_N1 domain-containing protein</fullName>
    </submittedName>
</protein>
<proteinExistence type="predicted"/>
<name>A0A158QPB6_HAEPC</name>
<organism evidence="2">
    <name type="scientific">Haemonchus placei</name>
    <name type="common">Barber's pole worm</name>
    <dbReference type="NCBI Taxonomy" id="6290"/>
    <lineage>
        <taxon>Eukaryota</taxon>
        <taxon>Metazoa</taxon>
        <taxon>Ecdysozoa</taxon>
        <taxon>Nematoda</taxon>
        <taxon>Chromadorea</taxon>
        <taxon>Rhabditida</taxon>
        <taxon>Rhabditina</taxon>
        <taxon>Rhabditomorpha</taxon>
        <taxon>Strongyloidea</taxon>
        <taxon>Trichostrongylidae</taxon>
        <taxon>Haemonchus</taxon>
    </lineage>
</organism>
<accession>A0A158QPB6</accession>
<feature type="chain" id="PRO_5007631155" evidence="1">
    <location>
        <begin position="20"/>
        <end position="64"/>
    </location>
</feature>
<feature type="signal peptide" evidence="1">
    <location>
        <begin position="1"/>
        <end position="19"/>
    </location>
</feature>
<keyword evidence="1" id="KW-0732">Signal</keyword>
<sequence length="64" mass="7511">LQAIINSFQWVVLLQFVQSVYRPAVVHEVNMKLETFPFNLAQQSCEMINKRMNTWSEAVNIKVK</sequence>
<evidence type="ECO:0000313" key="2">
    <source>
        <dbReference type="WBParaSite" id="HPLM_0001231801-mRNA-1"/>
    </source>
</evidence>
<reference evidence="2" key="1">
    <citation type="submission" date="2016-04" db="UniProtKB">
        <authorList>
            <consortium name="WormBaseParasite"/>
        </authorList>
    </citation>
    <scope>IDENTIFICATION</scope>
</reference>
<dbReference type="WBParaSite" id="HPLM_0001231801-mRNA-1">
    <property type="protein sequence ID" value="HPLM_0001231801-mRNA-1"/>
    <property type="gene ID" value="HPLM_0001231801"/>
</dbReference>
<evidence type="ECO:0000256" key="1">
    <source>
        <dbReference type="SAM" id="SignalP"/>
    </source>
</evidence>
<dbReference type="AlphaFoldDB" id="A0A158QPB6"/>